<evidence type="ECO:0000256" key="4">
    <source>
        <dbReference type="ARBA" id="ARBA00022741"/>
    </source>
</evidence>
<gene>
    <name evidence="8" type="ORF">UFOPK3861_00929</name>
</gene>
<dbReference type="GO" id="GO:0005829">
    <property type="term" value="C:cytosol"/>
    <property type="evidence" value="ECO:0007669"/>
    <property type="project" value="TreeGrafter"/>
</dbReference>
<keyword evidence="4" id="KW-0547">Nucleotide-binding</keyword>
<dbReference type="InterPro" id="IPR027417">
    <property type="entry name" value="P-loop_NTPase"/>
</dbReference>
<organism evidence="8">
    <name type="scientific">freshwater metagenome</name>
    <dbReference type="NCBI Taxonomy" id="449393"/>
    <lineage>
        <taxon>unclassified sequences</taxon>
        <taxon>metagenomes</taxon>
        <taxon>ecological metagenomes</taxon>
    </lineage>
</organism>
<dbReference type="EMBL" id="CAFBNQ010000121">
    <property type="protein sequence ID" value="CAB4963192.1"/>
    <property type="molecule type" value="Genomic_DNA"/>
</dbReference>
<evidence type="ECO:0000256" key="5">
    <source>
        <dbReference type="ARBA" id="ARBA00022840"/>
    </source>
</evidence>
<dbReference type="Pfam" id="PF02562">
    <property type="entry name" value="PhoH"/>
    <property type="match status" value="1"/>
</dbReference>
<dbReference type="PANTHER" id="PTHR30473:SF1">
    <property type="entry name" value="PHOH-LIKE PROTEIN"/>
    <property type="match status" value="1"/>
</dbReference>
<dbReference type="SUPFAM" id="SSF52540">
    <property type="entry name" value="P-loop containing nucleoside triphosphate hydrolases"/>
    <property type="match status" value="1"/>
</dbReference>
<feature type="domain" description="PhoH-like protein" evidence="7">
    <location>
        <begin position="109"/>
        <end position="311"/>
    </location>
</feature>
<evidence type="ECO:0000256" key="3">
    <source>
        <dbReference type="ARBA" id="ARBA00022490"/>
    </source>
</evidence>
<keyword evidence="3" id="KW-0963">Cytoplasm</keyword>
<dbReference type="PANTHER" id="PTHR30473">
    <property type="entry name" value="PROTEIN PHOH"/>
    <property type="match status" value="1"/>
</dbReference>
<comment type="subcellular location">
    <subcellularLocation>
        <location evidence="1">Cytoplasm</location>
    </subcellularLocation>
</comment>
<protein>
    <recommendedName>
        <fullName evidence="6">PhoH-like protein</fullName>
    </recommendedName>
</protein>
<dbReference type="InterPro" id="IPR051451">
    <property type="entry name" value="PhoH2-like"/>
</dbReference>
<dbReference type="FunFam" id="3.40.50.300:FF:000013">
    <property type="entry name" value="PhoH family ATPase"/>
    <property type="match status" value="1"/>
</dbReference>
<keyword evidence="5" id="KW-0067">ATP-binding</keyword>
<evidence type="ECO:0000259" key="7">
    <source>
        <dbReference type="Pfam" id="PF02562"/>
    </source>
</evidence>
<accession>A0A6J7L8F5</accession>
<dbReference type="Gene3D" id="3.40.50.300">
    <property type="entry name" value="P-loop containing nucleotide triphosphate hydrolases"/>
    <property type="match status" value="1"/>
</dbReference>
<dbReference type="GO" id="GO:0005524">
    <property type="term" value="F:ATP binding"/>
    <property type="evidence" value="ECO:0007669"/>
    <property type="project" value="UniProtKB-KW"/>
</dbReference>
<evidence type="ECO:0000256" key="2">
    <source>
        <dbReference type="ARBA" id="ARBA00010393"/>
    </source>
</evidence>
<dbReference type="AlphaFoldDB" id="A0A6J7L8F5"/>
<sequence>MERTLITVPPAIPMVSLIGANDANLRAIEAAFPSVNITVRGNEITLRGPHIDVVAIEKLFTEMTVVIRSGQSLSVDAVQRSIAMLGHEPAESPAEVLSLNIVSNRGRTIRPKTANQKRYVDAIEDNTITFGIGPAGTGKTYLAMAKAVAALQAKKVNRIVLTRPAVEAGESLGFLPGTLSEKIDPYLRPLFDALHDMIDVDSIPRLIQTGVIEVAPLAYMRGRTLNDSFIILDEAQNTTPEQMKMFLTRLGFGSKMVVTGDVTQVDLPNGAKSGLRVITDILQGIDDIAFLELTAEDVVRHRLIGDIVKAYAEFDAAKTAPRNIRNS</sequence>
<evidence type="ECO:0000313" key="8">
    <source>
        <dbReference type="EMBL" id="CAB4963192.1"/>
    </source>
</evidence>
<proteinExistence type="inferred from homology"/>
<reference evidence="8" key="1">
    <citation type="submission" date="2020-05" db="EMBL/GenBank/DDBJ databases">
        <authorList>
            <person name="Chiriac C."/>
            <person name="Salcher M."/>
            <person name="Ghai R."/>
            <person name="Kavagutti S V."/>
        </authorList>
    </citation>
    <scope>NUCLEOTIDE SEQUENCE</scope>
</reference>
<name>A0A6J7L8F5_9ZZZZ</name>
<dbReference type="InterPro" id="IPR003714">
    <property type="entry name" value="PhoH"/>
</dbReference>
<evidence type="ECO:0000256" key="1">
    <source>
        <dbReference type="ARBA" id="ARBA00004496"/>
    </source>
</evidence>
<evidence type="ECO:0000256" key="6">
    <source>
        <dbReference type="ARBA" id="ARBA00039970"/>
    </source>
</evidence>
<comment type="similarity">
    <text evidence="2">Belongs to the PhoH family.</text>
</comment>